<name>A0ABQ0B8W8_9FIRM</name>
<proteinExistence type="predicted"/>
<evidence type="ECO:0000313" key="3">
    <source>
        <dbReference type="Proteomes" id="UP001600943"/>
    </source>
</evidence>
<evidence type="ECO:0000313" key="2">
    <source>
        <dbReference type="EMBL" id="GAA6407902.1"/>
    </source>
</evidence>
<dbReference type="EMBL" id="BAABYW010000001">
    <property type="protein sequence ID" value="GAA6407902.1"/>
    <property type="molecule type" value="Genomic_DNA"/>
</dbReference>
<protein>
    <submittedName>
        <fullName evidence="2">Uncharacterized protein</fullName>
    </submittedName>
</protein>
<accession>A0ABQ0B8W8</accession>
<sequence length="118" mass="13567">MESGALALALVVLALVEFLYYGSPLVKILTDYFLERNRQKDEYKIKMKQLEYDQSIPKEKANQHEMDMEQMRLKHEYEMGKLAQGVIEQSDSTIPPNPSASGIIPPTNTQNEETKYLN</sequence>
<dbReference type="Proteomes" id="UP001600943">
    <property type="component" value="Unassembled WGS sequence"/>
</dbReference>
<keyword evidence="3" id="KW-1185">Reference proteome</keyword>
<reference evidence="2 3" key="1">
    <citation type="submission" date="2024-04" db="EMBL/GenBank/DDBJ databases">
        <title>Defined microbial consortia suppress multidrug-resistant proinflammatory Enterobacteriaceae via ecological control.</title>
        <authorList>
            <person name="Furuichi M."/>
            <person name="Kawaguchi T."/>
            <person name="Pust M."/>
            <person name="Yasuma K."/>
            <person name="Plichta D."/>
            <person name="Hasegawa N."/>
            <person name="Ohya T."/>
            <person name="Bhattarai S."/>
            <person name="Sasajima S."/>
            <person name="Aoto Y."/>
            <person name="Tuganbaev T."/>
            <person name="Yaginuma M."/>
            <person name="Ueda M."/>
            <person name="Okahashi N."/>
            <person name="Amafuji K."/>
            <person name="Kiridooshi Y."/>
            <person name="Sugita K."/>
            <person name="Strazar M."/>
            <person name="Skelly A."/>
            <person name="Suda W."/>
            <person name="Hattori M."/>
            <person name="Nakamoto N."/>
            <person name="Caballero S."/>
            <person name="Norman J."/>
            <person name="Olle B."/>
            <person name="Tanoue T."/>
            <person name="Arita M."/>
            <person name="Bucci V."/>
            <person name="Atarashi K."/>
            <person name="Xavier R."/>
            <person name="Honda K."/>
        </authorList>
    </citation>
    <scope>NUCLEOTIDE SEQUENCE [LARGE SCALE GENOMIC DNA]</scope>
    <source>
        <strain evidence="3">k04-0078-D8-1</strain>
    </source>
</reference>
<gene>
    <name evidence="2" type="ORF">K040078D81_20190</name>
</gene>
<comment type="caution">
    <text evidence="2">The sequence shown here is derived from an EMBL/GenBank/DDBJ whole genome shotgun (WGS) entry which is preliminary data.</text>
</comment>
<dbReference type="RefSeq" id="WP_158661670.1">
    <property type="nucleotide sequence ID" value="NZ_BAABYW010000001.1"/>
</dbReference>
<feature type="region of interest" description="Disordered" evidence="1">
    <location>
        <begin position="87"/>
        <end position="118"/>
    </location>
</feature>
<organism evidence="2 3">
    <name type="scientific">Blautia hominis</name>
    <dbReference type="NCBI Taxonomy" id="2025493"/>
    <lineage>
        <taxon>Bacteria</taxon>
        <taxon>Bacillati</taxon>
        <taxon>Bacillota</taxon>
        <taxon>Clostridia</taxon>
        <taxon>Lachnospirales</taxon>
        <taxon>Lachnospiraceae</taxon>
        <taxon>Blautia</taxon>
    </lineage>
</organism>
<evidence type="ECO:0000256" key="1">
    <source>
        <dbReference type="SAM" id="MobiDB-lite"/>
    </source>
</evidence>